<dbReference type="SUPFAM" id="SSF48371">
    <property type="entry name" value="ARM repeat"/>
    <property type="match status" value="2"/>
</dbReference>
<sequence>MPISPSASSPCPASALTDLWLRGVAANPGAPAEVLLRLLDPAAGAARQLLCEERGLPDEVVDAVVAHPEAKVRRFLARNAHAAPAHRGRLAADPHVMVRAAVAGGPRPRPRQQRPLPDGVLLTLLTAEDSGEPELLTVNEILQELMFSRQVTASFRYRMRGHEHPTVRGLATDVWSRLTAEEQEALLNDPDPDVRASAEYRVSAADPAGKGAVFPAPGHYRWMVLNNYALSDAVLEAALADPEFRTSIAFNPYTPPHAVARLARDADPAVRECVAARADLDPAVWAELAEDPHERVRTRARVQPLPRTTAQCRAVDHEMKEDPRDWDCVCPIPEPYTEPDADWYRACAESEEVMLRLAAARCPTLPADLVARLAEDPHEEVRHRLASWHPLAPAETVLAAFVARPRQRPHLLMQSRLPRTGLSHLLDHEDPEVRALAAADPTLGRAPVGLLTDRDDRVRRAAAANPLFTGDAVEALLHDPATAEGAAANPDLPAARLHALLDLADLPR</sequence>
<keyword evidence="2" id="KW-1185">Reference proteome</keyword>
<dbReference type="RefSeq" id="WP_328740912.1">
    <property type="nucleotide sequence ID" value="NZ_CP108036.1"/>
</dbReference>
<name>A0ABZ1QN77_9ACTN</name>
<organism evidence="1 2">
    <name type="scientific">Streptomyces erythrochromogenes</name>
    <dbReference type="NCBI Taxonomy" id="285574"/>
    <lineage>
        <taxon>Bacteria</taxon>
        <taxon>Bacillati</taxon>
        <taxon>Actinomycetota</taxon>
        <taxon>Actinomycetes</taxon>
        <taxon>Kitasatosporales</taxon>
        <taxon>Streptomycetaceae</taxon>
        <taxon>Streptomyces</taxon>
    </lineage>
</organism>
<dbReference type="InterPro" id="IPR011989">
    <property type="entry name" value="ARM-like"/>
</dbReference>
<dbReference type="Gene3D" id="1.25.10.10">
    <property type="entry name" value="Leucine-rich Repeat Variant"/>
    <property type="match status" value="2"/>
</dbReference>
<dbReference type="EMBL" id="CP108036">
    <property type="protein sequence ID" value="WUN83747.1"/>
    <property type="molecule type" value="Genomic_DNA"/>
</dbReference>
<protein>
    <recommendedName>
        <fullName evidence="3">Leucine rich repeat (LRR) protein</fullName>
    </recommendedName>
</protein>
<evidence type="ECO:0000313" key="1">
    <source>
        <dbReference type="EMBL" id="WUN83747.1"/>
    </source>
</evidence>
<reference evidence="1" key="1">
    <citation type="submission" date="2022-10" db="EMBL/GenBank/DDBJ databases">
        <title>The complete genomes of actinobacterial strains from the NBC collection.</title>
        <authorList>
            <person name="Joergensen T.S."/>
            <person name="Alvarez Arevalo M."/>
            <person name="Sterndorff E.B."/>
            <person name="Faurdal D."/>
            <person name="Vuksanovic O."/>
            <person name="Mourched A.-S."/>
            <person name="Charusanti P."/>
            <person name="Shaw S."/>
            <person name="Blin K."/>
            <person name="Weber T."/>
        </authorList>
    </citation>
    <scope>NUCLEOTIDE SEQUENCE</scope>
    <source>
        <strain evidence="1">NBC_00303</strain>
    </source>
</reference>
<accession>A0ABZ1QN77</accession>
<evidence type="ECO:0000313" key="2">
    <source>
        <dbReference type="Proteomes" id="UP001432312"/>
    </source>
</evidence>
<proteinExistence type="predicted"/>
<gene>
    <name evidence="1" type="ORF">OHA91_37760</name>
</gene>
<dbReference type="GeneID" id="95501926"/>
<dbReference type="Proteomes" id="UP001432312">
    <property type="component" value="Chromosome"/>
</dbReference>
<dbReference type="InterPro" id="IPR016024">
    <property type="entry name" value="ARM-type_fold"/>
</dbReference>
<evidence type="ECO:0008006" key="3">
    <source>
        <dbReference type="Google" id="ProtNLM"/>
    </source>
</evidence>